<protein>
    <submittedName>
        <fullName evidence="1">Uncharacterized protein</fullName>
    </submittedName>
</protein>
<keyword evidence="2" id="KW-1185">Reference proteome</keyword>
<reference evidence="2" key="1">
    <citation type="journal article" date="2010" name="Nat. Biotechnol.">
        <title>Draft genome sequence of the oilseed species Ricinus communis.</title>
        <authorList>
            <person name="Chan A.P."/>
            <person name="Crabtree J."/>
            <person name="Zhao Q."/>
            <person name="Lorenzi H."/>
            <person name="Orvis J."/>
            <person name="Puiu D."/>
            <person name="Melake-Berhan A."/>
            <person name="Jones K.M."/>
            <person name="Redman J."/>
            <person name="Chen G."/>
            <person name="Cahoon E.B."/>
            <person name="Gedil M."/>
            <person name="Stanke M."/>
            <person name="Haas B.J."/>
            <person name="Wortman J.R."/>
            <person name="Fraser-Liggett C.M."/>
            <person name="Ravel J."/>
            <person name="Rabinowicz P.D."/>
        </authorList>
    </citation>
    <scope>NUCLEOTIDE SEQUENCE [LARGE SCALE GENOMIC DNA]</scope>
    <source>
        <strain evidence="2">cv. Hale</strain>
    </source>
</reference>
<organism evidence="1 2">
    <name type="scientific">Ricinus communis</name>
    <name type="common">Castor bean</name>
    <dbReference type="NCBI Taxonomy" id="3988"/>
    <lineage>
        <taxon>Eukaryota</taxon>
        <taxon>Viridiplantae</taxon>
        <taxon>Streptophyta</taxon>
        <taxon>Embryophyta</taxon>
        <taxon>Tracheophyta</taxon>
        <taxon>Spermatophyta</taxon>
        <taxon>Magnoliopsida</taxon>
        <taxon>eudicotyledons</taxon>
        <taxon>Gunneridae</taxon>
        <taxon>Pentapetalae</taxon>
        <taxon>rosids</taxon>
        <taxon>fabids</taxon>
        <taxon>Malpighiales</taxon>
        <taxon>Euphorbiaceae</taxon>
        <taxon>Acalyphoideae</taxon>
        <taxon>Acalypheae</taxon>
        <taxon>Ricinus</taxon>
    </lineage>
</organism>
<name>B9TIU5_RICCO</name>
<sequence>MGFLDSLTGSNIGKATTKAIGQNGVLLNNMQNAGNSIINTGEAQSAGALNQAVSNYDPYLAAGKSATDMYSNAVGLNGADGNAAATSAFQASPGY</sequence>
<evidence type="ECO:0000313" key="1">
    <source>
        <dbReference type="EMBL" id="EEF24220.1"/>
    </source>
</evidence>
<dbReference type="InParanoid" id="B9TIU5"/>
<dbReference type="Proteomes" id="UP000008311">
    <property type="component" value="Unassembled WGS sequence"/>
</dbReference>
<dbReference type="EMBL" id="EQ983003">
    <property type="protein sequence ID" value="EEF24220.1"/>
    <property type="molecule type" value="Genomic_DNA"/>
</dbReference>
<dbReference type="AlphaFoldDB" id="B9TIU5"/>
<feature type="non-terminal residue" evidence="1">
    <location>
        <position position="95"/>
    </location>
</feature>
<gene>
    <name evidence="1" type="ORF">RCOM_1787730</name>
</gene>
<accession>B9TIU5</accession>
<evidence type="ECO:0000313" key="2">
    <source>
        <dbReference type="Proteomes" id="UP000008311"/>
    </source>
</evidence>
<proteinExistence type="predicted"/>